<dbReference type="InterPro" id="IPR018759">
    <property type="entry name" value="BBP2_2"/>
</dbReference>
<sequence length="402" mass="46077">MKRCQLWFSVLGFMPFTAVAVEPIPYQTENGIDITPTLGITAGHDDNVRRTENTPVDSPMYVVSPKVMAQLETRRSAYQFDYGFDAVSFTDSHEDNYINHQLHSNGFWLFDIRHRLHVDYTYRIANEARGTGLTEGSSLSVAEPLRYQFHDAYARYVYGANGAPGRLVGIVGYEKKTYNDKMFVRTNGATVDTRFFNWDQPYLAGEFYYAVSSYFSAVTVLRHELRSYDETFTGPGGTRDNQNSFLYGGLDWNVTGKTQGRLLLGFQNKDFDSTGRDNFQGFSWRLNLAWQPTDYSELRLEGRDVARDPNLNADYVEDQSVQMEWEHKWTPLVKTVASARYGTNDYPGLRKDEDSQFGLSATYGMARWWDISAGVNWLERDSTLTGYSYDQTRFFIGTEVSL</sequence>
<evidence type="ECO:0000313" key="2">
    <source>
        <dbReference type="EMBL" id="STO56309.1"/>
    </source>
</evidence>
<organism evidence="2 3">
    <name type="scientific">Grimontia hollisae</name>
    <name type="common">Vibrio hollisae</name>
    <dbReference type="NCBI Taxonomy" id="673"/>
    <lineage>
        <taxon>Bacteria</taxon>
        <taxon>Pseudomonadati</taxon>
        <taxon>Pseudomonadota</taxon>
        <taxon>Gammaproteobacteria</taxon>
        <taxon>Vibrionales</taxon>
        <taxon>Vibrionaceae</taxon>
        <taxon>Grimontia</taxon>
    </lineage>
</organism>
<dbReference type="Proteomes" id="UP000254512">
    <property type="component" value="Unassembled WGS sequence"/>
</dbReference>
<gene>
    <name evidence="2" type="ORF">NCTC11645_00647</name>
</gene>
<feature type="chain" id="PRO_5017060528" evidence="1">
    <location>
        <begin position="21"/>
        <end position="402"/>
    </location>
</feature>
<feature type="signal peptide" evidence="1">
    <location>
        <begin position="1"/>
        <end position="20"/>
    </location>
</feature>
<dbReference type="STRING" id="673.AL542_07880"/>
<protein>
    <submittedName>
        <fullName evidence="2">Uncharacterized protein conserved in bacteria</fullName>
    </submittedName>
</protein>
<name>A0A377HJE9_GRIHO</name>
<evidence type="ECO:0000256" key="1">
    <source>
        <dbReference type="SAM" id="SignalP"/>
    </source>
</evidence>
<dbReference type="Pfam" id="PF10082">
    <property type="entry name" value="BBP2_2"/>
    <property type="match status" value="1"/>
</dbReference>
<proteinExistence type="predicted"/>
<evidence type="ECO:0000313" key="3">
    <source>
        <dbReference type="Proteomes" id="UP000254512"/>
    </source>
</evidence>
<dbReference type="EMBL" id="UGHD01000002">
    <property type="protein sequence ID" value="STO56309.1"/>
    <property type="molecule type" value="Genomic_DNA"/>
</dbReference>
<keyword evidence="1" id="KW-0732">Signal</keyword>
<dbReference type="AlphaFoldDB" id="A0A377HJE9"/>
<accession>A0A377HJE9</accession>
<dbReference type="RefSeq" id="WP_229333255.1">
    <property type="nucleotide sequence ID" value="NZ_CABMOB010000001.1"/>
</dbReference>
<reference evidence="2 3" key="1">
    <citation type="submission" date="2018-06" db="EMBL/GenBank/DDBJ databases">
        <authorList>
            <consortium name="Pathogen Informatics"/>
            <person name="Doyle S."/>
        </authorList>
    </citation>
    <scope>NUCLEOTIDE SEQUENCE [LARGE SCALE GENOMIC DNA]</scope>
    <source>
        <strain evidence="2 3">NCTC11645</strain>
    </source>
</reference>